<feature type="disulfide bond" evidence="15">
    <location>
        <begin position="590"/>
        <end position="599"/>
    </location>
</feature>
<keyword evidence="11 16" id="KW-1133">Transmembrane helix</keyword>
<feature type="domain" description="EGF-like" evidence="19">
    <location>
        <begin position="1365"/>
        <end position="1401"/>
    </location>
</feature>
<evidence type="ECO:0000256" key="17">
    <source>
        <dbReference type="SAM" id="SignalP"/>
    </source>
</evidence>
<feature type="disulfide bond" evidence="15">
    <location>
        <begin position="2075"/>
        <end position="2084"/>
    </location>
</feature>
<feature type="disulfide bond" evidence="15">
    <location>
        <begin position="628"/>
        <end position="637"/>
    </location>
</feature>
<dbReference type="PANTHER" id="PTHR24033">
    <property type="entry name" value="EGF-LIKE DOMAIN-CONTAINING PROTEIN"/>
    <property type="match status" value="1"/>
</dbReference>
<feature type="domain" description="EGF-like" evidence="19">
    <location>
        <begin position="1056"/>
        <end position="1092"/>
    </location>
</feature>
<feature type="disulfide bond" evidence="15">
    <location>
        <begin position="2271"/>
        <end position="2280"/>
    </location>
</feature>
<dbReference type="GO" id="GO:0048646">
    <property type="term" value="P:anatomical structure formation involved in morphogenesis"/>
    <property type="evidence" value="ECO:0007669"/>
    <property type="project" value="UniProtKB-ARBA"/>
</dbReference>
<dbReference type="GO" id="GO:0048863">
    <property type="term" value="P:stem cell differentiation"/>
    <property type="evidence" value="ECO:0007669"/>
    <property type="project" value="UniProtKB-ARBA"/>
</dbReference>
<feature type="disulfide bond" evidence="15">
    <location>
        <begin position="2018"/>
        <end position="2035"/>
    </location>
</feature>
<keyword evidence="14" id="KW-0325">Glycoprotein</keyword>
<dbReference type="GO" id="GO:0016324">
    <property type="term" value="C:apical plasma membrane"/>
    <property type="evidence" value="ECO:0007669"/>
    <property type="project" value="UniProtKB-SubCell"/>
</dbReference>
<feature type="disulfide bond" evidence="15">
    <location>
        <begin position="236"/>
        <end position="245"/>
    </location>
</feature>
<dbReference type="PROSITE" id="PS01187">
    <property type="entry name" value="EGF_CA"/>
    <property type="match status" value="9"/>
</dbReference>
<feature type="domain" description="EGF-like" evidence="19">
    <location>
        <begin position="208"/>
        <end position="246"/>
    </location>
</feature>
<dbReference type="GO" id="GO:0005509">
    <property type="term" value="F:calcium ion binding"/>
    <property type="evidence" value="ECO:0007669"/>
    <property type="project" value="InterPro"/>
</dbReference>
<dbReference type="InterPro" id="IPR018097">
    <property type="entry name" value="EGF_Ca-bd_CS"/>
</dbReference>
<feature type="disulfide bond" evidence="15">
    <location>
        <begin position="284"/>
        <end position="293"/>
    </location>
</feature>
<feature type="disulfide bond" evidence="15">
    <location>
        <begin position="1164"/>
        <end position="1173"/>
    </location>
</feature>
<feature type="disulfide bond" evidence="15">
    <location>
        <begin position="1044"/>
        <end position="1053"/>
    </location>
</feature>
<dbReference type="Proteomes" id="UP000887568">
    <property type="component" value="Unplaced"/>
</dbReference>
<comment type="caution">
    <text evidence="15">Lacks conserved residue(s) required for the propagation of feature annotation.</text>
</comment>
<feature type="domain" description="EGF-like" evidence="19">
    <location>
        <begin position="2009"/>
        <end position="2047"/>
    </location>
</feature>
<feature type="domain" description="EGF-like" evidence="19">
    <location>
        <begin position="1132"/>
        <end position="1174"/>
    </location>
</feature>
<dbReference type="SMART" id="SM00179">
    <property type="entry name" value="EGF_CA"/>
    <property type="match status" value="37"/>
</dbReference>
<feature type="disulfide bond" evidence="15">
    <location>
        <begin position="2191"/>
        <end position="2200"/>
    </location>
</feature>
<feature type="disulfide bond" evidence="15">
    <location>
        <begin position="666"/>
        <end position="675"/>
    </location>
</feature>
<keyword evidence="13 15" id="KW-1015">Disulfide bond</keyword>
<feature type="domain" description="EGF-like" evidence="19">
    <location>
        <begin position="257"/>
        <end position="294"/>
    </location>
</feature>
<dbReference type="InterPro" id="IPR001791">
    <property type="entry name" value="Laminin_G"/>
</dbReference>
<feature type="disulfide bond" evidence="15">
    <location>
        <begin position="2468"/>
        <end position="2477"/>
    </location>
</feature>
<feature type="domain" description="EGF-like" evidence="19">
    <location>
        <begin position="678"/>
        <end position="718"/>
    </location>
</feature>
<feature type="domain" description="EGF-like" evidence="19">
    <location>
        <begin position="1928"/>
        <end position="1964"/>
    </location>
</feature>
<dbReference type="GO" id="GO:0048592">
    <property type="term" value="P:eye morphogenesis"/>
    <property type="evidence" value="ECO:0007669"/>
    <property type="project" value="UniProtKB-ARBA"/>
</dbReference>
<dbReference type="OMA" id="TNCERDI"/>
<feature type="disulfide bond" evidence="15">
    <location>
        <begin position="2348"/>
        <end position="2357"/>
    </location>
</feature>
<organism evidence="20 21">
    <name type="scientific">Patiria miniata</name>
    <name type="common">Bat star</name>
    <name type="synonym">Asterina miniata</name>
    <dbReference type="NCBI Taxonomy" id="46514"/>
    <lineage>
        <taxon>Eukaryota</taxon>
        <taxon>Metazoa</taxon>
        <taxon>Echinodermata</taxon>
        <taxon>Eleutherozoa</taxon>
        <taxon>Asterozoa</taxon>
        <taxon>Asteroidea</taxon>
        <taxon>Valvatacea</taxon>
        <taxon>Valvatida</taxon>
        <taxon>Asterinidae</taxon>
        <taxon>Patiria</taxon>
    </lineage>
</organism>
<feature type="disulfide bond" evidence="15">
    <location>
        <begin position="400"/>
        <end position="409"/>
    </location>
</feature>
<feature type="disulfide bond" evidence="15">
    <location>
        <begin position="900"/>
        <end position="909"/>
    </location>
</feature>
<evidence type="ECO:0000256" key="16">
    <source>
        <dbReference type="SAM" id="Phobius"/>
    </source>
</evidence>
<dbReference type="PANTHER" id="PTHR24033:SF224">
    <property type="entry name" value="C-TYPE LECTIN"/>
    <property type="match status" value="1"/>
</dbReference>
<keyword evidence="7 17" id="KW-0732">Signal</keyword>
<evidence type="ECO:0000256" key="1">
    <source>
        <dbReference type="ARBA" id="ARBA00004247"/>
    </source>
</evidence>
<feature type="disulfide bond" evidence="15">
    <location>
        <begin position="1916"/>
        <end position="1925"/>
    </location>
</feature>
<dbReference type="PROSITE" id="PS50026">
    <property type="entry name" value="EGF_3"/>
    <property type="match status" value="41"/>
</dbReference>
<feature type="domain" description="EGF-like" evidence="19">
    <location>
        <begin position="450"/>
        <end position="486"/>
    </location>
</feature>
<feature type="domain" description="EGF-like" evidence="19">
    <location>
        <begin position="489"/>
        <end position="524"/>
    </location>
</feature>
<dbReference type="GO" id="GO:0051093">
    <property type="term" value="P:negative regulation of developmental process"/>
    <property type="evidence" value="ECO:0007669"/>
    <property type="project" value="UniProtKB-ARBA"/>
</dbReference>
<feature type="disulfide bond" evidence="15">
    <location>
        <begin position="323"/>
        <end position="332"/>
    </location>
</feature>
<dbReference type="GO" id="GO:0019904">
    <property type="term" value="F:protein domain specific binding"/>
    <property type="evidence" value="ECO:0007669"/>
    <property type="project" value="UniProtKB-ARBA"/>
</dbReference>
<keyword evidence="21" id="KW-1185">Reference proteome</keyword>
<dbReference type="GO" id="GO:0030097">
    <property type="term" value="P:hemopoiesis"/>
    <property type="evidence" value="ECO:0007669"/>
    <property type="project" value="UniProtKB-ARBA"/>
</dbReference>
<dbReference type="SUPFAM" id="SSF57196">
    <property type="entry name" value="EGF/Laminin"/>
    <property type="match status" value="28"/>
</dbReference>
<feature type="disulfide bond" evidence="15">
    <location>
        <begin position="824"/>
        <end position="833"/>
    </location>
</feature>
<feature type="disulfide bond" evidence="15">
    <location>
        <begin position="748"/>
        <end position="757"/>
    </location>
</feature>
<dbReference type="PRINTS" id="PR00010">
    <property type="entry name" value="EGFBLOOD"/>
</dbReference>
<evidence type="ECO:0000313" key="21">
    <source>
        <dbReference type="Proteomes" id="UP000887568"/>
    </source>
</evidence>
<dbReference type="FunFam" id="2.10.25.10:FF:000143">
    <property type="entry name" value="Protein crumbs 1"/>
    <property type="match status" value="2"/>
</dbReference>
<feature type="domain" description="EGF-like" evidence="19">
    <location>
        <begin position="602"/>
        <end position="638"/>
    </location>
</feature>
<dbReference type="GO" id="GO:0008593">
    <property type="term" value="P:regulation of Notch signaling pathway"/>
    <property type="evidence" value="ECO:0007669"/>
    <property type="project" value="UniProtKB-ARBA"/>
</dbReference>
<dbReference type="CDD" id="cd00054">
    <property type="entry name" value="EGF_CA"/>
    <property type="match status" value="25"/>
</dbReference>
<evidence type="ECO:0000256" key="2">
    <source>
        <dbReference type="ARBA" id="ARBA00022473"/>
    </source>
</evidence>
<feature type="domain" description="EGF-like" evidence="19">
    <location>
        <begin position="2360"/>
        <end position="2397"/>
    </location>
</feature>
<evidence type="ECO:0000256" key="15">
    <source>
        <dbReference type="PROSITE-ProRule" id="PRU00076"/>
    </source>
</evidence>
<evidence type="ECO:0000256" key="14">
    <source>
        <dbReference type="ARBA" id="ARBA00023180"/>
    </source>
</evidence>
<dbReference type="GO" id="GO:0030182">
    <property type="term" value="P:neuron differentiation"/>
    <property type="evidence" value="ECO:0007669"/>
    <property type="project" value="UniProtKB-ARBA"/>
</dbReference>
<evidence type="ECO:0000256" key="10">
    <source>
        <dbReference type="ARBA" id="ARBA00022837"/>
    </source>
</evidence>
<dbReference type="RefSeq" id="XP_038063462.1">
    <property type="nucleotide sequence ID" value="XM_038207534.1"/>
</dbReference>
<keyword evidence="5" id="KW-0597">Phosphoprotein</keyword>
<dbReference type="GO" id="GO:0007154">
    <property type="term" value="P:cell communication"/>
    <property type="evidence" value="ECO:0007669"/>
    <property type="project" value="UniProtKB-ARBA"/>
</dbReference>
<dbReference type="Pfam" id="PF02210">
    <property type="entry name" value="Laminin_G_2"/>
    <property type="match status" value="3"/>
</dbReference>
<keyword evidence="6 16" id="KW-0812">Transmembrane</keyword>
<keyword evidence="4 15" id="KW-0245">EGF-like domain</keyword>
<feature type="domain" description="EGF-like" evidence="19">
    <location>
        <begin position="564"/>
        <end position="600"/>
    </location>
</feature>
<feature type="domain" description="EGF-like" evidence="19">
    <location>
        <begin position="1094"/>
        <end position="1130"/>
    </location>
</feature>
<feature type="disulfide bond" evidence="15">
    <location>
        <begin position="2227"/>
        <end position="2236"/>
    </location>
</feature>
<evidence type="ECO:0000256" key="7">
    <source>
        <dbReference type="ARBA" id="ARBA00022729"/>
    </source>
</evidence>
<dbReference type="GO" id="GO:0009967">
    <property type="term" value="P:positive regulation of signal transduction"/>
    <property type="evidence" value="ECO:0007669"/>
    <property type="project" value="UniProtKB-ARBA"/>
</dbReference>
<feature type="domain" description="EGF-like" evidence="19">
    <location>
        <begin position="997"/>
        <end position="1054"/>
    </location>
</feature>
<feature type="domain" description="EGF-like" evidence="19">
    <location>
        <begin position="2399"/>
        <end position="2435"/>
    </location>
</feature>
<feature type="domain" description="EGF-like" evidence="19">
    <location>
        <begin position="412"/>
        <end position="448"/>
    </location>
</feature>
<feature type="disulfide bond" evidence="15">
    <location>
        <begin position="1391"/>
        <end position="1400"/>
    </location>
</feature>
<dbReference type="PROSITE" id="PS00010">
    <property type="entry name" value="ASX_HYDROXYL"/>
    <property type="match status" value="24"/>
</dbReference>
<evidence type="ECO:0000259" key="19">
    <source>
        <dbReference type="PROSITE" id="PS50026"/>
    </source>
</evidence>
<dbReference type="FunFam" id="2.10.25.10:FF:000117">
    <property type="entry name" value="Delta-like protein"/>
    <property type="match status" value="1"/>
</dbReference>
<feature type="chain" id="PRO_5037080998" evidence="17">
    <location>
        <begin position="31"/>
        <end position="2551"/>
    </location>
</feature>
<keyword evidence="9" id="KW-0221">Differentiation</keyword>
<feature type="domain" description="Laminin G" evidence="18">
    <location>
        <begin position="1176"/>
        <end position="1369"/>
    </location>
</feature>
<feature type="domain" description="EGF-like" evidence="19">
    <location>
        <begin position="1850"/>
        <end position="1886"/>
    </location>
</feature>
<dbReference type="Pfam" id="PF12661">
    <property type="entry name" value="hEGF"/>
    <property type="match status" value="5"/>
</dbReference>
<feature type="domain" description="EGF-like" evidence="19">
    <location>
        <begin position="760"/>
        <end position="796"/>
    </location>
</feature>
<proteinExistence type="predicted"/>
<feature type="domain" description="EGF-like" evidence="19">
    <location>
        <begin position="640"/>
        <end position="676"/>
    </location>
</feature>
<feature type="disulfide bond" evidence="15">
    <location>
        <begin position="1082"/>
        <end position="1091"/>
    </location>
</feature>
<evidence type="ECO:0000256" key="12">
    <source>
        <dbReference type="ARBA" id="ARBA00023136"/>
    </source>
</evidence>
<dbReference type="FunFam" id="2.10.25.10:FF:000321">
    <property type="entry name" value="Protein delta homolog 1"/>
    <property type="match status" value="1"/>
</dbReference>
<evidence type="ECO:0000256" key="6">
    <source>
        <dbReference type="ARBA" id="ARBA00022692"/>
    </source>
</evidence>
<dbReference type="FunFam" id="2.10.25.10:FF:000472">
    <property type="entry name" value="Uncharacterized protein, isoform A"/>
    <property type="match status" value="5"/>
</dbReference>
<keyword evidence="8" id="KW-0677">Repeat</keyword>
<dbReference type="SMART" id="SM00282">
    <property type="entry name" value="LamG"/>
    <property type="match status" value="3"/>
</dbReference>
<feature type="disulfide bond" evidence="15">
    <location>
        <begin position="2425"/>
        <end position="2434"/>
    </location>
</feature>
<feature type="disulfide bond" evidence="15">
    <location>
        <begin position="2154"/>
        <end position="2163"/>
    </location>
</feature>
<dbReference type="FunFam" id="2.10.25.10:FF:000565">
    <property type="entry name" value="Predicted protein"/>
    <property type="match status" value="3"/>
</dbReference>
<feature type="disulfide bond" evidence="15">
    <location>
        <begin position="552"/>
        <end position="561"/>
    </location>
</feature>
<feature type="domain" description="EGF-like" evidence="19">
    <location>
        <begin position="297"/>
        <end position="333"/>
    </location>
</feature>
<feature type="disulfide bond" evidence="15">
    <location>
        <begin position="729"/>
        <end position="746"/>
    </location>
</feature>
<feature type="domain" description="EGF-like" evidence="19">
    <location>
        <begin position="2125"/>
        <end position="2164"/>
    </location>
</feature>
<feature type="domain" description="EGF-like" evidence="19">
    <location>
        <begin position="836"/>
        <end position="872"/>
    </location>
</feature>
<feature type="disulfide bond" evidence="15">
    <location>
        <begin position="1954"/>
        <end position="1963"/>
    </location>
</feature>
<feature type="domain" description="Laminin G" evidence="18">
    <location>
        <begin position="1661"/>
        <end position="1847"/>
    </location>
</feature>
<reference evidence="20" key="1">
    <citation type="submission" date="2022-11" db="UniProtKB">
        <authorList>
            <consortium name="EnsemblMetazoa"/>
        </authorList>
    </citation>
    <scope>IDENTIFICATION</scope>
</reference>
<feature type="domain" description="EGF-like" evidence="19">
    <location>
        <begin position="1888"/>
        <end position="1926"/>
    </location>
</feature>
<dbReference type="FunFam" id="2.10.25.10:FF:000012">
    <property type="entry name" value="Delta-like protein"/>
    <property type="match status" value="1"/>
</dbReference>
<dbReference type="InterPro" id="IPR001881">
    <property type="entry name" value="EGF-like_Ca-bd_dom"/>
</dbReference>
<feature type="disulfide bond" evidence="15">
    <location>
        <begin position="2310"/>
        <end position="2319"/>
    </location>
</feature>
<dbReference type="SUPFAM" id="SSF57184">
    <property type="entry name" value="Growth factor receptor domain"/>
    <property type="match status" value="3"/>
</dbReference>
<feature type="disulfide bond" evidence="15">
    <location>
        <begin position="2037"/>
        <end position="2046"/>
    </location>
</feature>
<feature type="disulfide bond" evidence="15">
    <location>
        <begin position="985"/>
        <end position="994"/>
    </location>
</feature>
<evidence type="ECO:0000256" key="11">
    <source>
        <dbReference type="ARBA" id="ARBA00022989"/>
    </source>
</evidence>
<dbReference type="FunFam" id="2.10.25.10:FF:000122">
    <property type="entry name" value="Protein crumbs homolog 2"/>
    <property type="match status" value="2"/>
</dbReference>
<dbReference type="InterPro" id="IPR013320">
    <property type="entry name" value="ConA-like_dom_sf"/>
</dbReference>
<evidence type="ECO:0000256" key="8">
    <source>
        <dbReference type="ARBA" id="ARBA00022737"/>
    </source>
</evidence>
<feature type="domain" description="EGF-like" evidence="19">
    <location>
        <begin position="2049"/>
        <end position="2085"/>
    </location>
</feature>
<dbReference type="Gene3D" id="2.60.120.200">
    <property type="match status" value="4"/>
</dbReference>
<sequence length="2551" mass="273795">MDPSEHTRCKMVALLVIFCVCFGSFHPSLAQDTPASKVYFNVSSTVTIGTVLDLQSPLGTWLNFRTCDEGEILTQTGFNGDTFTLSVTPSGYIRAAWTVGAISKSAEVGPDYATNSKWVLLSLRYILGGIVLTVDSNLITLASASLNSELFEIDLSGGGDEVVLGTDFVGCMEQVTGLPLDSATSWNNVNWGVCPLELQQGCQPSACNDPCYTLPCKNNGVCSRNAQAPCGYLCDCTARYDGVNCELDKGPLCISPNTPEYHLDCQNGGVCVEDAIGNSTYCQCSDEYEGTLCERNVTYACDADACQNNATCLQTDNGVQCICADGFSGDNCAININECAVHQCLNGGLCIDGIADYTCNCTGTGYTGDRCSEPVDECLTEPCLNSVDCVDTSGDFVCICLDGWTGKICDEDLDECMSFPCINDGTCMNLNNAYECQCVQGFNGTNCDNNMDDCVSVTCPDTFECVDGVDAYTCECPPGKTNQSGSCVDIDECSPNPCLNGNCENLDNMYNCVCYPGFNGTNCEINIDECDSDPCLMNSTCVDGINDFNCTCLPGFDGELCDVDIDECSLDPCQNGASCVDGINSYTCECVLGYDGDRCENNIDDCAPDPCQNGADCEDKVNDYTCDCVLGYEDKNCSTNTNECDPDPCQNNGVCVDLVGDFQCNCTIDYVGKMCETLYDACVDKTPCENGATCTTPPLPSQDYNCTCVPGYSGTNCEINIDDCVGVDCNVTSGKICFDLVDGYNCACLVGYEDPLCSVDIDECASNPCRNNATCNESIGAFNCTCAPGFAGEQCEDNINECDPNPCQNGGRCEDEINGYRCFCVPGHSGLNCEVSLNECNSDPCKNGATCMDALNDVICTCVPGFTDKYCGTNIDECEQNMCQNNSTCIDGINEYTCNCAPGYNGTNCEIDIDECAVNPCNLGTCIDAVNDFLHPAGCHCYTCNCTDTGFFGPQCESNIDDCAPDPCVNDATCADLIKDYNCSCWRGYEGKNCEVDVNECQDAPCLFGGVCYQRSNQSLYNGVNPLFPGQFSYANASGFLCQCADGYKGTTCEIDIDECASGPCANNGTCNDGVNGYTCECAGGWEGDDCKLEIDECLPVPCKNGATCTDLINDYECICTEEYGGSNCTVQLTGCDMNNCLNDATCIPSYDEATGDHTYTCQCTDGYNGTFCQTDTSVSFENEAFLEDPSTYLATTLDYSLSLQTTLPDGLLLYSGPYPNVKYFLLEMFNGELLLKYFQSGQPLIEINDFGQTINDGEYHTVRVIVTSQTITLSVTIPQATRTRRTATCSGGVCKQEVNIPTGVSVLFDEMYIGGVPDDDKTSVLPLSQSGVYFTGCMRDIKNGGSYIVPASTRAAVAPSVCRRVNQCPDDRCSNNGVCTDRWNTFTCVCNIGYTGTTCNESFIPATFRFEDIPESFAEFTANDVLSNSFSSVKLAFRTREPDGLIFYTEDTPSNSYITVELVSESLRVAVSRSGSLVSSTLGSGLSDGIYHFVSITADQTELSVSLDPLTSPVTDTQALTSGNPDFTVFNVGGVVDFAVIPADAATPDTYFKGCLWDVKFNNYSLQFEPLDLPSFPIPSFPMTTNSSVLINECQSDDTCADSPCENGGTCNVTWNDFECECPTGFGGKNCSDLTICATDPCPTGADCRDVPNGHECVVEATFDGTSSLVSYTSNISDSTNLNSITLKARTRNDAGIIYHSSNNLTDYFVTLYLVQGRPALRFNLGQFEEITSQVVIKDGSWHDIEVRFATDTVEIIVDKVSASKSTVIDSDLLALVITETGSSPVFLAGTTVVNSDYFVNYNYFKGCLNDVRVGGVLLPFYDRETVNSTSYDQFYATITDVNTSCVGDKTVCDSYSCNNFGTCVDLWNAASCQCLSGFDGDRCQIDIDECEMFDNPCVSGSTCRDDVNNYTCLCQSGFEGRDCGSEINECDPDPCLQGSVCYDGLDFFNCTCLGGYIGALCDVLINETCAGNPCKNNATCQDSAPGSEASFACECPTGFNGDDCGHDIDYCVAHECANGATCNSLRDQANYSCSCADGYSGNRCETNEDNCVGVDCQNGGNCVDEIDDFYCNCTGGYDGDRCQNDINECNPNPCQFGATCNDLPNDFNCVCTSGFDGRFCSDDINECLNTQDPPCQNGGTCMNTWGSYNCSCPADTYGSGCQTTPCDPSPCENNATCTALPPGVHDCLCPLGYVGVNCSVASCSNVVCQNGGSCQLSDASWECKCPEFTAGPLCQYKGPCAPDIAPCVNGGSCDQTFQDGGSFTYMCICPIGFNGTNCELEIDWCDSNPCQHEGSNCTSTREGFNCSCGPGYKGTFCEEKLPDCASNLCQNNATCEDLDYGYKCHCPDGYSGTDCAIDIDECFNEPCANGGSCTDAVNDFICICNGTGYQGKNCSEDVDECLSSPCLNDGTCTNKPGTFECTCKDGWLIPHCHLPDLCFQKPCENGGICENIISPDGMSVEKECYCNTDYDGPDCEKFIGNPTNWALIGGVTGGAVLLLIIVIILGIFLVKVKNKRATRGTYSPSRQEISGSRVEMDNILKLPPEERLI</sequence>
<feature type="domain" description="EGF-like" evidence="19">
    <location>
        <begin position="874"/>
        <end position="910"/>
    </location>
</feature>
<comment type="subcellular location">
    <subcellularLocation>
        <location evidence="1">Apical cell membrane</location>
        <topology evidence="1">Single-pass type I membrane protein</topology>
    </subcellularLocation>
</comment>
<feature type="domain" description="EGF-like" evidence="19">
    <location>
        <begin position="374"/>
        <end position="410"/>
    </location>
</feature>
<evidence type="ECO:0000259" key="18">
    <source>
        <dbReference type="PROSITE" id="PS50025"/>
    </source>
</evidence>
<dbReference type="GO" id="GO:0060255">
    <property type="term" value="P:regulation of macromolecule metabolic process"/>
    <property type="evidence" value="ECO:0007669"/>
    <property type="project" value="UniProtKB-ARBA"/>
</dbReference>
<keyword evidence="10" id="KW-0106">Calcium</keyword>
<dbReference type="GO" id="GO:0051241">
    <property type="term" value="P:negative regulation of multicellular organismal process"/>
    <property type="evidence" value="ECO:0007669"/>
    <property type="project" value="UniProtKB-ARBA"/>
</dbReference>
<feature type="disulfide bond" evidence="15">
    <location>
        <begin position="438"/>
        <end position="447"/>
    </location>
</feature>
<dbReference type="Pfam" id="PF00008">
    <property type="entry name" value="EGF"/>
    <property type="match status" value="20"/>
</dbReference>
<feature type="domain" description="EGF-like" evidence="19">
    <location>
        <begin position="2165"/>
        <end position="2201"/>
    </location>
</feature>
<dbReference type="FunFam" id="2.10.25.10:FF:000208">
    <property type="entry name" value="Crumbs 2, cell polarity complex component"/>
    <property type="match status" value="1"/>
</dbReference>
<dbReference type="FunFam" id="2.10.25.10:FF:000173">
    <property type="entry name" value="Neurogenic locus notch protein 2"/>
    <property type="match status" value="1"/>
</dbReference>
<feature type="domain" description="EGF-like" evidence="19">
    <location>
        <begin position="2436"/>
        <end position="2478"/>
    </location>
</feature>
<evidence type="ECO:0000256" key="13">
    <source>
        <dbReference type="ARBA" id="ARBA00023157"/>
    </source>
</evidence>
<dbReference type="EnsemblMetazoa" id="XM_038207534.1">
    <property type="protein sequence ID" value="XP_038063462.1"/>
    <property type="gene ID" value="LOC119734184"/>
</dbReference>
<feature type="disulfide bond" evidence="15">
    <location>
        <begin position="2113"/>
        <end position="2122"/>
    </location>
</feature>
<dbReference type="GO" id="GO:0009952">
    <property type="term" value="P:anterior/posterior pattern specification"/>
    <property type="evidence" value="ECO:0007669"/>
    <property type="project" value="UniProtKB-ARBA"/>
</dbReference>
<dbReference type="SUPFAM" id="SSF49899">
    <property type="entry name" value="Concanavalin A-like lectins/glucanases"/>
    <property type="match status" value="4"/>
</dbReference>
<feature type="domain" description="EGF-like" evidence="19">
    <location>
        <begin position="335"/>
        <end position="372"/>
    </location>
</feature>
<feature type="disulfide bond" evidence="15">
    <location>
        <begin position="862"/>
        <end position="871"/>
    </location>
</feature>
<feature type="disulfide bond" evidence="15">
    <location>
        <begin position="1997"/>
        <end position="2006"/>
    </location>
</feature>
<feature type="domain" description="EGF-like" evidence="19">
    <location>
        <begin position="798"/>
        <end position="834"/>
    </location>
</feature>
<feature type="disulfide bond" evidence="15">
    <location>
        <begin position="1623"/>
        <end position="1632"/>
    </location>
</feature>
<keyword evidence="2" id="KW-0217">Developmental protein</keyword>
<evidence type="ECO:0000256" key="3">
    <source>
        <dbReference type="ARBA" id="ARBA00022475"/>
    </source>
</evidence>
<feature type="disulfide bond" evidence="15">
    <location>
        <begin position="493"/>
        <end position="503"/>
    </location>
</feature>
<dbReference type="PROSITE" id="PS00022">
    <property type="entry name" value="EGF_1"/>
    <property type="match status" value="34"/>
</dbReference>
<feature type="domain" description="EGF-like" evidence="19">
    <location>
        <begin position="2087"/>
        <end position="2123"/>
    </location>
</feature>
<feature type="domain" description="Laminin G" evidence="18">
    <location>
        <begin position="1408"/>
        <end position="1595"/>
    </location>
</feature>
<keyword evidence="12 16" id="KW-0472">Membrane</keyword>
<protein>
    <submittedName>
        <fullName evidence="20">Uncharacterized protein</fullName>
    </submittedName>
</protein>
<evidence type="ECO:0000256" key="5">
    <source>
        <dbReference type="ARBA" id="ARBA00022553"/>
    </source>
</evidence>
<dbReference type="PROSITE" id="PS50025">
    <property type="entry name" value="LAM_G_DOMAIN"/>
    <property type="match status" value="3"/>
</dbReference>
<accession>A0A914AIB3</accession>
<dbReference type="OrthoDB" id="283575at2759"/>
<feature type="domain" description="EGF-like" evidence="19">
    <location>
        <begin position="2238"/>
        <end position="2281"/>
    </location>
</feature>
<dbReference type="Gene3D" id="2.10.25.10">
    <property type="entry name" value="Laminin"/>
    <property type="match status" value="39"/>
</dbReference>
<dbReference type="InterPro" id="IPR000742">
    <property type="entry name" value="EGF"/>
</dbReference>
<name>A0A914AIB3_PATMI</name>
<feature type="domain" description="EGF-like" evidence="19">
    <location>
        <begin position="1967"/>
        <end position="2007"/>
    </location>
</feature>
<evidence type="ECO:0000256" key="9">
    <source>
        <dbReference type="ARBA" id="ARBA00022782"/>
    </source>
</evidence>
<dbReference type="GO" id="GO:0023052">
    <property type="term" value="P:signaling"/>
    <property type="evidence" value="ECO:0007669"/>
    <property type="project" value="UniProtKB-ARBA"/>
</dbReference>
<dbReference type="InterPro" id="IPR009030">
    <property type="entry name" value="Growth_fac_rcpt_cys_sf"/>
</dbReference>
<feature type="disulfide bond" evidence="15">
    <location>
        <begin position="265"/>
        <end position="282"/>
    </location>
</feature>
<dbReference type="GO" id="GO:0035282">
    <property type="term" value="P:segmentation"/>
    <property type="evidence" value="ECO:0007669"/>
    <property type="project" value="UniProtKB-ARBA"/>
</dbReference>
<evidence type="ECO:0000256" key="4">
    <source>
        <dbReference type="ARBA" id="ARBA00022536"/>
    </source>
</evidence>
<feature type="domain" description="EGF-like" evidence="19">
    <location>
        <begin position="959"/>
        <end position="995"/>
    </location>
</feature>
<dbReference type="FunFam" id="2.10.25.10:FF:000391">
    <property type="entry name" value="Weary, isoform C"/>
    <property type="match status" value="1"/>
</dbReference>
<feature type="signal peptide" evidence="17">
    <location>
        <begin position="1"/>
        <end position="30"/>
    </location>
</feature>
<dbReference type="PROSITE" id="PS01186">
    <property type="entry name" value="EGF_2"/>
    <property type="match status" value="30"/>
</dbReference>
<feature type="domain" description="EGF-like" evidence="19">
    <location>
        <begin position="720"/>
        <end position="758"/>
    </location>
</feature>
<feature type="transmembrane region" description="Helical" evidence="16">
    <location>
        <begin position="2487"/>
        <end position="2512"/>
    </location>
</feature>
<dbReference type="InterPro" id="IPR051830">
    <property type="entry name" value="NOTCH_homolog"/>
</dbReference>
<feature type="domain" description="EGF-like" evidence="19">
    <location>
        <begin position="526"/>
        <end position="562"/>
    </location>
</feature>
<feature type="disulfide bond" evidence="15">
    <location>
        <begin position="708"/>
        <end position="717"/>
    </location>
</feature>
<dbReference type="GeneID" id="119734184"/>
<dbReference type="Pfam" id="PF07645">
    <property type="entry name" value="EGF_CA"/>
    <property type="match status" value="2"/>
</dbReference>
<dbReference type="GO" id="GO:0080090">
    <property type="term" value="P:regulation of primary metabolic process"/>
    <property type="evidence" value="ECO:0007669"/>
    <property type="project" value="UniProtKB-ARBA"/>
</dbReference>
<feature type="domain" description="EGF-like" evidence="19">
    <location>
        <begin position="2283"/>
        <end position="2320"/>
    </location>
</feature>
<dbReference type="SMART" id="SM00181">
    <property type="entry name" value="EGF"/>
    <property type="match status" value="42"/>
</dbReference>
<feature type="disulfide bond" evidence="15">
    <location>
        <begin position="786"/>
        <end position="795"/>
    </location>
</feature>
<feature type="disulfide bond" evidence="15">
    <location>
        <begin position="1120"/>
        <end position="1129"/>
    </location>
</feature>
<dbReference type="InterPro" id="IPR000152">
    <property type="entry name" value="EGF-type_Asp/Asn_hydroxyl_site"/>
</dbReference>
<dbReference type="InterPro" id="IPR013032">
    <property type="entry name" value="EGF-like_CS"/>
</dbReference>
<evidence type="ECO:0000313" key="20">
    <source>
        <dbReference type="EnsemblMetazoa" id="XP_038063462.1"/>
    </source>
</evidence>
<feature type="disulfide bond" evidence="15">
    <location>
        <begin position="514"/>
        <end position="523"/>
    </location>
</feature>
<feature type="disulfide bond" evidence="15">
    <location>
        <begin position="1876"/>
        <end position="1885"/>
    </location>
</feature>
<feature type="domain" description="EGF-like" evidence="19">
    <location>
        <begin position="2322"/>
        <end position="2358"/>
    </location>
</feature>
<feature type="domain" description="EGF-like" evidence="19">
    <location>
        <begin position="1597"/>
        <end position="1633"/>
    </location>
</feature>
<keyword evidence="3" id="KW-1003">Cell membrane</keyword>
<feature type="domain" description="EGF-like" evidence="19">
    <location>
        <begin position="2202"/>
        <end position="2237"/>
    </location>
</feature>
<dbReference type="CDD" id="cd00110">
    <property type="entry name" value="LamG"/>
    <property type="match status" value="3"/>
</dbReference>
<dbReference type="InterPro" id="IPR049883">
    <property type="entry name" value="NOTCH1_EGF-like"/>
</dbReference>